<dbReference type="GO" id="GO:0005737">
    <property type="term" value="C:cytoplasm"/>
    <property type="evidence" value="ECO:0007669"/>
    <property type="project" value="TreeGrafter"/>
</dbReference>
<organism evidence="2 3">
    <name type="scientific">Micavibrio aeruginosavorus</name>
    <dbReference type="NCBI Taxonomy" id="349221"/>
    <lineage>
        <taxon>Bacteria</taxon>
        <taxon>Pseudomonadati</taxon>
        <taxon>Bdellovibrionota</taxon>
        <taxon>Bdellovibrionia</taxon>
        <taxon>Bdellovibrionales</taxon>
        <taxon>Pseudobdellovibrionaceae</taxon>
        <taxon>Micavibrio</taxon>
    </lineage>
</organism>
<dbReference type="EMBL" id="QFOT01000131">
    <property type="protein sequence ID" value="PZP54513.1"/>
    <property type="molecule type" value="Genomic_DNA"/>
</dbReference>
<proteinExistence type="predicted"/>
<name>A0A2W5FHU7_9BACT</name>
<protein>
    <submittedName>
        <fullName evidence="2">Biotin--[acetyl-CoA-carboxylase] ligase</fullName>
    </submittedName>
</protein>
<sequence length="125" mass="14030">MAVHWQIEVFDTLPSTMDVLRKRGESGADEGLVIQAYEQTNGKGRHGNVWTGLSGNLFCSILIRHIDLKTIGHYSFVVSVALANTVMPLLKNDHFYTHKWPNDGMIDGQKFAGILLQTEDDFLNI</sequence>
<dbReference type="AlphaFoldDB" id="A0A2W5FHU7"/>
<dbReference type="Proteomes" id="UP000249739">
    <property type="component" value="Unassembled WGS sequence"/>
</dbReference>
<dbReference type="SUPFAM" id="SSF55681">
    <property type="entry name" value="Class II aaRS and biotin synthetases"/>
    <property type="match status" value="1"/>
</dbReference>
<reference evidence="2 3" key="1">
    <citation type="submission" date="2017-08" db="EMBL/GenBank/DDBJ databases">
        <title>Infants hospitalized years apart are colonized by the same room-sourced microbial strains.</title>
        <authorList>
            <person name="Brooks B."/>
            <person name="Olm M.R."/>
            <person name="Firek B.A."/>
            <person name="Baker R."/>
            <person name="Thomas B.C."/>
            <person name="Morowitz M.J."/>
            <person name="Banfield J.F."/>
        </authorList>
    </citation>
    <scope>NUCLEOTIDE SEQUENCE [LARGE SCALE GENOMIC DNA]</scope>
    <source>
        <strain evidence="2">S2_006_000_R2_64</strain>
    </source>
</reference>
<dbReference type="Pfam" id="PF03099">
    <property type="entry name" value="BPL_LplA_LipB"/>
    <property type="match status" value="1"/>
</dbReference>
<keyword evidence="2" id="KW-0436">Ligase</keyword>
<comment type="caution">
    <text evidence="2">The sequence shown here is derived from an EMBL/GenBank/DDBJ whole genome shotgun (WGS) entry which is preliminary data.</text>
</comment>
<dbReference type="PANTHER" id="PTHR12835">
    <property type="entry name" value="BIOTIN PROTEIN LIGASE"/>
    <property type="match status" value="1"/>
</dbReference>
<feature type="domain" description="BPL/LPL catalytic" evidence="1">
    <location>
        <begin position="10"/>
        <end position="117"/>
    </location>
</feature>
<dbReference type="GO" id="GO:0004077">
    <property type="term" value="F:biotin--[biotin carboxyl-carrier protein] ligase activity"/>
    <property type="evidence" value="ECO:0007669"/>
    <property type="project" value="TreeGrafter"/>
</dbReference>
<dbReference type="InterPro" id="IPR004143">
    <property type="entry name" value="BPL_LPL_catalytic"/>
</dbReference>
<dbReference type="Gene3D" id="3.30.930.10">
    <property type="entry name" value="Bira Bifunctional Protein, Domain 2"/>
    <property type="match status" value="1"/>
</dbReference>
<dbReference type="PANTHER" id="PTHR12835:SF5">
    <property type="entry name" value="BIOTIN--PROTEIN LIGASE"/>
    <property type="match status" value="1"/>
</dbReference>
<evidence type="ECO:0000313" key="3">
    <source>
        <dbReference type="Proteomes" id="UP000249739"/>
    </source>
</evidence>
<evidence type="ECO:0000313" key="2">
    <source>
        <dbReference type="EMBL" id="PZP54513.1"/>
    </source>
</evidence>
<evidence type="ECO:0000259" key="1">
    <source>
        <dbReference type="Pfam" id="PF03099"/>
    </source>
</evidence>
<accession>A0A2W5FHU7</accession>
<feature type="non-terminal residue" evidence="2">
    <location>
        <position position="125"/>
    </location>
</feature>
<gene>
    <name evidence="2" type="ORF">DI586_09670</name>
</gene>
<dbReference type="InterPro" id="IPR045864">
    <property type="entry name" value="aa-tRNA-synth_II/BPL/LPL"/>
</dbReference>